<comment type="caution">
    <text evidence="1">The sequence shown here is derived from an EMBL/GenBank/DDBJ whole genome shotgun (WGS) entry which is preliminary data.</text>
</comment>
<name>A0A3A3FWJ9_9BURK</name>
<reference evidence="2" key="1">
    <citation type="submission" date="2018-09" db="EMBL/GenBank/DDBJ databases">
        <authorList>
            <person name="Zhu H."/>
        </authorList>
    </citation>
    <scope>NUCLEOTIDE SEQUENCE [LARGE SCALE GENOMIC DNA]</scope>
    <source>
        <strain evidence="2">K1S02-23</strain>
    </source>
</reference>
<dbReference type="RefSeq" id="WP_119784053.1">
    <property type="nucleotide sequence ID" value="NZ_QYUQ01000002.1"/>
</dbReference>
<gene>
    <name evidence="1" type="ORF">D3878_02580</name>
</gene>
<proteinExistence type="predicted"/>
<dbReference type="OrthoDB" id="8812355at2"/>
<dbReference type="AlphaFoldDB" id="A0A3A3FWJ9"/>
<evidence type="ECO:0000313" key="1">
    <source>
        <dbReference type="EMBL" id="RJG00598.1"/>
    </source>
</evidence>
<accession>A0A3A3FWJ9</accession>
<dbReference type="Proteomes" id="UP000266327">
    <property type="component" value="Unassembled WGS sequence"/>
</dbReference>
<protein>
    <submittedName>
        <fullName evidence="1">Uncharacterized protein</fullName>
    </submittedName>
</protein>
<evidence type="ECO:0000313" key="2">
    <source>
        <dbReference type="Proteomes" id="UP000266327"/>
    </source>
</evidence>
<organism evidence="1 2">
    <name type="scientific">Noviherbaspirillum sedimenti</name>
    <dbReference type="NCBI Taxonomy" id="2320865"/>
    <lineage>
        <taxon>Bacteria</taxon>
        <taxon>Pseudomonadati</taxon>
        <taxon>Pseudomonadota</taxon>
        <taxon>Betaproteobacteria</taxon>
        <taxon>Burkholderiales</taxon>
        <taxon>Oxalobacteraceae</taxon>
        <taxon>Noviherbaspirillum</taxon>
    </lineage>
</organism>
<sequence length="92" mass="10271">MNAGTAMAPETIRLLFELERDDNPRLYDELIRFKKGTKRVNRLRTLAQEGLLAQHWPIGSAGKRGAAREEATACDQGDAAMTNQVFEQPIAE</sequence>
<keyword evidence="2" id="KW-1185">Reference proteome</keyword>
<dbReference type="EMBL" id="QYUQ01000002">
    <property type="protein sequence ID" value="RJG00598.1"/>
    <property type="molecule type" value="Genomic_DNA"/>
</dbReference>